<evidence type="ECO:0000313" key="1">
    <source>
        <dbReference type="EMBL" id="MDX8495885.1"/>
    </source>
</evidence>
<protein>
    <submittedName>
        <fullName evidence="1">Uncharacterized protein</fullName>
    </submittedName>
</protein>
<proteinExistence type="predicted"/>
<sequence length="69" mass="7615">MAWVRFSHPWDYRQPGFTIAYPAGDFNVTRDAAEKAINAGVAVRLRKLNKNDEAVEWPSEAEPAPSAAG</sequence>
<evidence type="ECO:0000313" key="2">
    <source>
        <dbReference type="Proteomes" id="UP001271249"/>
    </source>
</evidence>
<reference evidence="1 2" key="1">
    <citation type="submission" date="2023-08" db="EMBL/GenBank/DDBJ databases">
        <title>Implementing the SeqCode for naming new Mesorhizobium species isolated from Vachellia karroo root nodules.</title>
        <authorList>
            <person name="Van Lill M."/>
        </authorList>
    </citation>
    <scope>NUCLEOTIDE SEQUENCE [LARGE SCALE GENOMIC DNA]</scope>
    <source>
        <strain evidence="1 2">VK22B</strain>
    </source>
</reference>
<dbReference type="Proteomes" id="UP001271249">
    <property type="component" value="Unassembled WGS sequence"/>
</dbReference>
<gene>
    <name evidence="1" type="ORF">RFN29_30535</name>
</gene>
<organism evidence="1 2">
    <name type="scientific">Mesorhizobium captivum</name>
    <dbReference type="NCBI Taxonomy" id="3072319"/>
    <lineage>
        <taxon>Bacteria</taxon>
        <taxon>Pseudomonadati</taxon>
        <taxon>Pseudomonadota</taxon>
        <taxon>Alphaproteobacteria</taxon>
        <taxon>Hyphomicrobiales</taxon>
        <taxon>Phyllobacteriaceae</taxon>
        <taxon>Mesorhizobium</taxon>
    </lineage>
</organism>
<comment type="caution">
    <text evidence="1">The sequence shown here is derived from an EMBL/GenBank/DDBJ whole genome shotgun (WGS) entry which is preliminary data.</text>
</comment>
<accession>A0ABU4Z9J5</accession>
<name>A0ABU4Z9J5_9HYPH</name>
<keyword evidence="2" id="KW-1185">Reference proteome</keyword>
<dbReference type="EMBL" id="JAVIJC010000046">
    <property type="protein sequence ID" value="MDX8495885.1"/>
    <property type="molecule type" value="Genomic_DNA"/>
</dbReference>